<dbReference type="InterPro" id="IPR027498">
    <property type="entry name" value="Ribosomal_uS2_euk"/>
</dbReference>
<comment type="subunit">
    <text evidence="6">Component of the small ribosomal subunit. Mature ribosomes consist of a small (40S) and a large (60S) subunit. The 40S subunit contains about 33 different proteins and 1 molecule of RNA (18S). The 60S subunit contains about 49 different proteins and 3 molecules of RNA (25S, 5.8S and 5S). Interacts with ribosomal protein S21.</text>
</comment>
<dbReference type="InterPro" id="IPR001865">
    <property type="entry name" value="Ribosomal_uS2"/>
</dbReference>
<keyword evidence="3 6" id="KW-0963">Cytoplasm</keyword>
<organism evidence="8">
    <name type="scientific">Corethron hystrix</name>
    <dbReference type="NCBI Taxonomy" id="216773"/>
    <lineage>
        <taxon>Eukaryota</taxon>
        <taxon>Sar</taxon>
        <taxon>Stramenopiles</taxon>
        <taxon>Ochrophyta</taxon>
        <taxon>Bacillariophyta</taxon>
        <taxon>Coscinodiscophyceae</taxon>
        <taxon>Corethrophycidae</taxon>
        <taxon>Corethrales</taxon>
        <taxon>Corethraceae</taxon>
        <taxon>Corethron</taxon>
    </lineage>
</organism>
<keyword evidence="5 6" id="KW-0687">Ribonucleoprotein</keyword>
<dbReference type="GO" id="GO:0006412">
    <property type="term" value="P:translation"/>
    <property type="evidence" value="ECO:0007669"/>
    <property type="project" value="UniProtKB-UniRule"/>
</dbReference>
<dbReference type="Gene3D" id="3.40.50.10490">
    <property type="entry name" value="Glucose-6-phosphate isomerase like protein, domain 1"/>
    <property type="match status" value="1"/>
</dbReference>
<dbReference type="SUPFAM" id="SSF52313">
    <property type="entry name" value="Ribosomal protein S2"/>
    <property type="match status" value="1"/>
</dbReference>
<evidence type="ECO:0000256" key="4">
    <source>
        <dbReference type="ARBA" id="ARBA00022980"/>
    </source>
</evidence>
<evidence type="ECO:0000256" key="6">
    <source>
        <dbReference type="HAMAP-Rule" id="MF_03015"/>
    </source>
</evidence>
<comment type="function">
    <text evidence="6">Required for the assembly and/or stability of the 40S ribosomal subunit. Required for the processing of the 20S rRNA-precursor to mature 18S rRNA in a late step of the maturation of 40S ribosomal subunits.</text>
</comment>
<reference evidence="8" key="1">
    <citation type="submission" date="2021-01" db="EMBL/GenBank/DDBJ databases">
        <authorList>
            <person name="Corre E."/>
            <person name="Pelletier E."/>
            <person name="Niang G."/>
            <person name="Scheremetjew M."/>
            <person name="Finn R."/>
            <person name="Kale V."/>
            <person name="Holt S."/>
            <person name="Cochrane G."/>
            <person name="Meng A."/>
            <person name="Brown T."/>
            <person name="Cohen L."/>
        </authorList>
    </citation>
    <scope>NUCLEOTIDE SEQUENCE</scope>
    <source>
        <strain evidence="8">308</strain>
    </source>
</reference>
<dbReference type="NCBIfam" id="TIGR01012">
    <property type="entry name" value="uS2_euk_arch"/>
    <property type="match status" value="1"/>
</dbReference>
<dbReference type="InterPro" id="IPR023591">
    <property type="entry name" value="Ribosomal_uS2_flav_dom_sf"/>
</dbReference>
<dbReference type="FunFam" id="3.40.50.10490:FF:000017">
    <property type="entry name" value="40S ribosomal protein SA"/>
    <property type="match status" value="1"/>
</dbReference>
<keyword evidence="4 6" id="KW-0689">Ribosomal protein</keyword>
<dbReference type="InterPro" id="IPR005707">
    <property type="entry name" value="Ribosomal_uS2_euk/arc"/>
</dbReference>
<dbReference type="PANTHER" id="PTHR11489">
    <property type="entry name" value="40S RIBOSOMAL PROTEIN SA"/>
    <property type="match status" value="1"/>
</dbReference>
<dbReference type="EMBL" id="HBFR01028078">
    <property type="protein sequence ID" value="CAD8893144.1"/>
    <property type="molecule type" value="Transcribed_RNA"/>
</dbReference>
<proteinExistence type="inferred from homology"/>
<dbReference type="InterPro" id="IPR018130">
    <property type="entry name" value="Ribosomal_uS2_CS"/>
</dbReference>
<evidence type="ECO:0000313" key="8">
    <source>
        <dbReference type="EMBL" id="CAD8893144.1"/>
    </source>
</evidence>
<dbReference type="PRINTS" id="PR00395">
    <property type="entry name" value="RIBOSOMALS2"/>
</dbReference>
<dbReference type="GO" id="GO:0022627">
    <property type="term" value="C:cytosolic small ribosomal subunit"/>
    <property type="evidence" value="ECO:0007669"/>
    <property type="project" value="UniProtKB-UniRule"/>
</dbReference>
<dbReference type="GO" id="GO:0000028">
    <property type="term" value="P:ribosomal small subunit assembly"/>
    <property type="evidence" value="ECO:0007669"/>
    <property type="project" value="UniProtKB-UniRule"/>
</dbReference>
<evidence type="ECO:0000256" key="5">
    <source>
        <dbReference type="ARBA" id="ARBA00023274"/>
    </source>
</evidence>
<dbReference type="AlphaFoldDB" id="A0A7S1BNQ5"/>
<evidence type="ECO:0000256" key="1">
    <source>
        <dbReference type="ARBA" id="ARBA00004496"/>
    </source>
</evidence>
<dbReference type="PROSITE" id="PS00963">
    <property type="entry name" value="RIBOSOMAL_S2_2"/>
    <property type="match status" value="1"/>
</dbReference>
<comment type="subcellular location">
    <subcellularLocation>
        <location evidence="1 6">Cytoplasm</location>
    </subcellularLocation>
</comment>
<dbReference type="HAMAP" id="MF_03015">
    <property type="entry name" value="Ribosomal_S2_euk"/>
    <property type="match status" value="1"/>
</dbReference>
<name>A0A7S1BNQ5_9STRA</name>
<protein>
    <recommendedName>
        <fullName evidence="6">Small ribosomal subunit protein uS2</fullName>
    </recommendedName>
</protein>
<accession>A0A7S1BNQ5</accession>
<sequence>MAALSSLPQILQPKEEDIQKMLSANIHVGTRNSDNQMKEYIWRRRADGIHVLNIGRTWEKLVLAARVIVAVENPEDVVAISARPYGMRAVLKFAHYTGAKCIAGRFTPGTFTNQITKQFREPRLLIVTDPRTDSQAVRESSYVNIPVVAFCDSDSPLKYVDVAIPANNKAKLSLGLLYWLLAREVLRLRGTISRAADWNVPVDLFFHRDPDELEKAEEAQQMENAQAQAAAAAAAAPPPVEAAAVYDSLEVPSEPAAAAVTEEGFVPVVAPAAVEPAAPVAGGAFDAAPAEFAGGWDGAAAGDAAAAGW</sequence>
<comment type="similarity">
    <text evidence="2 6 7">Belongs to the universal ribosomal protein uS2 family.</text>
</comment>
<dbReference type="Pfam" id="PF00318">
    <property type="entry name" value="Ribosomal_S2"/>
    <property type="match status" value="1"/>
</dbReference>
<gene>
    <name evidence="8" type="ORF">CHYS00102_LOCUS20353</name>
</gene>
<evidence type="ECO:0000256" key="7">
    <source>
        <dbReference type="RuleBase" id="RU003631"/>
    </source>
</evidence>
<dbReference type="GO" id="GO:0003735">
    <property type="term" value="F:structural constituent of ribosome"/>
    <property type="evidence" value="ECO:0007669"/>
    <property type="project" value="UniProtKB-UniRule"/>
</dbReference>
<dbReference type="CDD" id="cd01425">
    <property type="entry name" value="RPS2"/>
    <property type="match status" value="1"/>
</dbReference>
<evidence type="ECO:0000256" key="2">
    <source>
        <dbReference type="ARBA" id="ARBA00006242"/>
    </source>
</evidence>
<evidence type="ECO:0000256" key="3">
    <source>
        <dbReference type="ARBA" id="ARBA00022490"/>
    </source>
</evidence>